<sequence>MWYSFTFAYSGCIKQAFFHRKQFNHTVPVSKLHHISDSCLCASVIHMKSSGTFISIGGPATSPTKILWSRFSAKLSPP</sequence>
<accession>A0A974I3B4</accession>
<dbReference type="Proteomes" id="UP000694892">
    <property type="component" value="Chromosome 1L"/>
</dbReference>
<dbReference type="AlphaFoldDB" id="A0A974I3B4"/>
<name>A0A974I3B4_XENLA</name>
<organism evidence="1 2">
    <name type="scientific">Xenopus laevis</name>
    <name type="common">African clawed frog</name>
    <dbReference type="NCBI Taxonomy" id="8355"/>
    <lineage>
        <taxon>Eukaryota</taxon>
        <taxon>Metazoa</taxon>
        <taxon>Chordata</taxon>
        <taxon>Craniata</taxon>
        <taxon>Vertebrata</taxon>
        <taxon>Euteleostomi</taxon>
        <taxon>Amphibia</taxon>
        <taxon>Batrachia</taxon>
        <taxon>Anura</taxon>
        <taxon>Pipoidea</taxon>
        <taxon>Pipidae</taxon>
        <taxon>Xenopodinae</taxon>
        <taxon>Xenopus</taxon>
        <taxon>Xenopus</taxon>
    </lineage>
</organism>
<gene>
    <name evidence="1" type="ORF">XELAEV_18005383mg</name>
</gene>
<dbReference type="EMBL" id="CM004466">
    <property type="protein sequence ID" value="OCT99601.1"/>
    <property type="molecule type" value="Genomic_DNA"/>
</dbReference>
<evidence type="ECO:0000313" key="1">
    <source>
        <dbReference type="EMBL" id="OCT99601.1"/>
    </source>
</evidence>
<reference evidence="2" key="1">
    <citation type="journal article" date="2016" name="Nature">
        <title>Genome evolution in the allotetraploid frog Xenopus laevis.</title>
        <authorList>
            <person name="Session A.M."/>
            <person name="Uno Y."/>
            <person name="Kwon T."/>
            <person name="Chapman J.A."/>
            <person name="Toyoda A."/>
            <person name="Takahashi S."/>
            <person name="Fukui A."/>
            <person name="Hikosaka A."/>
            <person name="Suzuki A."/>
            <person name="Kondo M."/>
            <person name="van Heeringen S.J."/>
            <person name="Quigley I."/>
            <person name="Heinz S."/>
            <person name="Ogino H."/>
            <person name="Ochi H."/>
            <person name="Hellsten U."/>
            <person name="Lyons J.B."/>
            <person name="Simakov O."/>
            <person name="Putnam N."/>
            <person name="Stites J."/>
            <person name="Kuroki Y."/>
            <person name="Tanaka T."/>
            <person name="Michiue T."/>
            <person name="Watanabe M."/>
            <person name="Bogdanovic O."/>
            <person name="Lister R."/>
            <person name="Georgiou G."/>
            <person name="Paranjpe S.S."/>
            <person name="van Kruijsbergen I."/>
            <person name="Shu S."/>
            <person name="Carlson J."/>
            <person name="Kinoshita T."/>
            <person name="Ohta Y."/>
            <person name="Mawaribuchi S."/>
            <person name="Jenkins J."/>
            <person name="Grimwood J."/>
            <person name="Schmutz J."/>
            <person name="Mitros T."/>
            <person name="Mozaffari S.V."/>
            <person name="Suzuki Y."/>
            <person name="Haramoto Y."/>
            <person name="Yamamoto T.S."/>
            <person name="Takagi C."/>
            <person name="Heald R."/>
            <person name="Miller K."/>
            <person name="Haudenschild C."/>
            <person name="Kitzman J."/>
            <person name="Nakayama T."/>
            <person name="Izutsu Y."/>
            <person name="Robert J."/>
            <person name="Fortriede J."/>
            <person name="Burns K."/>
            <person name="Lotay V."/>
            <person name="Karimi K."/>
            <person name="Yasuoka Y."/>
            <person name="Dichmann D.S."/>
            <person name="Flajnik M.F."/>
            <person name="Houston D.W."/>
            <person name="Shendure J."/>
            <person name="DuPasquier L."/>
            <person name="Vize P.D."/>
            <person name="Zorn A.M."/>
            <person name="Ito M."/>
            <person name="Marcotte E.M."/>
            <person name="Wallingford J.B."/>
            <person name="Ito Y."/>
            <person name="Asashima M."/>
            <person name="Ueno N."/>
            <person name="Matsuda Y."/>
            <person name="Veenstra G.J."/>
            <person name="Fujiyama A."/>
            <person name="Harland R.M."/>
            <person name="Taira M."/>
            <person name="Rokhsar D.S."/>
        </authorList>
    </citation>
    <scope>NUCLEOTIDE SEQUENCE [LARGE SCALE GENOMIC DNA]</scope>
    <source>
        <strain evidence="2">J</strain>
    </source>
</reference>
<protein>
    <submittedName>
        <fullName evidence="1">Uncharacterized protein</fullName>
    </submittedName>
</protein>
<proteinExistence type="predicted"/>
<evidence type="ECO:0000313" key="2">
    <source>
        <dbReference type="Proteomes" id="UP000694892"/>
    </source>
</evidence>